<dbReference type="Pfam" id="PF13098">
    <property type="entry name" value="Thioredoxin_2"/>
    <property type="match status" value="1"/>
</dbReference>
<dbReference type="Gene3D" id="3.40.30.10">
    <property type="entry name" value="Glutaredoxin"/>
    <property type="match status" value="1"/>
</dbReference>
<dbReference type="RefSeq" id="WP_047956616.1">
    <property type="nucleotide sequence ID" value="NZ_JBCNIA010000061.1"/>
</dbReference>
<evidence type="ECO:0000313" key="2">
    <source>
        <dbReference type="EMBL" id="KLV18273.1"/>
    </source>
</evidence>
<dbReference type="PATRIC" id="fig|1392.242.peg.5597"/>
<dbReference type="GO" id="GO:0006457">
    <property type="term" value="P:protein folding"/>
    <property type="evidence" value="ECO:0007669"/>
    <property type="project" value="TreeGrafter"/>
</dbReference>
<dbReference type="InterPro" id="IPR051063">
    <property type="entry name" value="PDI"/>
</dbReference>
<dbReference type="InterPro" id="IPR012336">
    <property type="entry name" value="Thioredoxin-like_fold"/>
</dbReference>
<name>A0A0J1HX76_BACAN</name>
<gene>
    <name evidence="2" type="ORF">ABW01_12880</name>
</gene>
<dbReference type="CDD" id="cd02947">
    <property type="entry name" value="TRX_family"/>
    <property type="match status" value="1"/>
</dbReference>
<dbReference type="Proteomes" id="UP000035904">
    <property type="component" value="Unassembled WGS sequence"/>
</dbReference>
<proteinExistence type="predicted"/>
<evidence type="ECO:0000259" key="1">
    <source>
        <dbReference type="PROSITE" id="PS51352"/>
    </source>
</evidence>
<dbReference type="PROSITE" id="PS51352">
    <property type="entry name" value="THIOREDOXIN_2"/>
    <property type="match status" value="1"/>
</dbReference>
<protein>
    <submittedName>
        <fullName evidence="2">Thioredoxin</fullName>
    </submittedName>
</protein>
<dbReference type="SUPFAM" id="SSF52833">
    <property type="entry name" value="Thioredoxin-like"/>
    <property type="match status" value="1"/>
</dbReference>
<organism evidence="2 3">
    <name type="scientific">Bacillus anthracis</name>
    <name type="common">anthrax bacterium</name>
    <dbReference type="NCBI Taxonomy" id="1392"/>
    <lineage>
        <taxon>Bacteria</taxon>
        <taxon>Bacillati</taxon>
        <taxon>Bacillota</taxon>
        <taxon>Bacilli</taxon>
        <taxon>Bacillales</taxon>
        <taxon>Bacillaceae</taxon>
        <taxon>Bacillus</taxon>
        <taxon>Bacillus cereus group</taxon>
    </lineage>
</organism>
<sequence>MKKKKIAILGLIGAICTMIFAFFTLNQYGVQANEKQEATNEITIKQLDDKIYNNEAFIYFYKPDCPYCKKANNDIFKAAKDSNVELYQIDLSKKENKRLWQDYNIGGTPTIIHFNKGEEFERIEGAVQYKAFRNFFEMKN</sequence>
<dbReference type="AlphaFoldDB" id="A0A0J1HX76"/>
<reference evidence="2 3" key="1">
    <citation type="submission" date="2015-05" db="EMBL/GenBank/DDBJ databases">
        <title>Whole genome sequence and identification of bacterial endophytes from Costus igneus.</title>
        <authorList>
            <person name="Lee Y.P."/>
            <person name="Gan H.M."/>
            <person name="Eng W."/>
            <person name="Wheatley M.S."/>
            <person name="Caraballo A."/>
            <person name="Polter S."/>
            <person name="Savka M.A."/>
            <person name="Hudson A.O."/>
        </authorList>
    </citation>
    <scope>NUCLEOTIDE SEQUENCE [LARGE SCALE GENOMIC DNA]</scope>
    <source>
        <strain evidence="2 3">RIT375</strain>
    </source>
</reference>
<dbReference type="InterPro" id="IPR036249">
    <property type="entry name" value="Thioredoxin-like_sf"/>
</dbReference>
<dbReference type="PANTHER" id="PTHR45672">
    <property type="entry name" value="PROTEIN DISULFIDE-ISOMERASE C17H9.14C-RELATED"/>
    <property type="match status" value="1"/>
</dbReference>
<accession>A0A0J1HX76</accession>
<dbReference type="EMBL" id="LDPG01000007">
    <property type="protein sequence ID" value="KLV18273.1"/>
    <property type="molecule type" value="Genomic_DNA"/>
</dbReference>
<comment type="caution">
    <text evidence="2">The sequence shown here is derived from an EMBL/GenBank/DDBJ whole genome shotgun (WGS) entry which is preliminary data.</text>
</comment>
<feature type="domain" description="Thioredoxin" evidence="1">
    <location>
        <begin position="26"/>
        <end position="140"/>
    </location>
</feature>
<evidence type="ECO:0000313" key="3">
    <source>
        <dbReference type="Proteomes" id="UP000035904"/>
    </source>
</evidence>
<dbReference type="GO" id="GO:0003756">
    <property type="term" value="F:protein disulfide isomerase activity"/>
    <property type="evidence" value="ECO:0007669"/>
    <property type="project" value="TreeGrafter"/>
</dbReference>
<dbReference type="InterPro" id="IPR013766">
    <property type="entry name" value="Thioredoxin_domain"/>
</dbReference>